<dbReference type="Gene3D" id="3.90.930.12">
    <property type="entry name" value="Ribosomal protein L6, alpha-beta domain"/>
    <property type="match status" value="2"/>
</dbReference>
<gene>
    <name evidence="6" type="ORF">MVEN_00394500</name>
</gene>
<evidence type="ECO:0000313" key="6">
    <source>
        <dbReference type="EMBL" id="KAF7365229.1"/>
    </source>
</evidence>
<proteinExistence type="inferred from homology"/>
<accession>A0A8H7D7K9</accession>
<dbReference type="GO" id="GO:0006412">
    <property type="term" value="P:translation"/>
    <property type="evidence" value="ECO:0007669"/>
    <property type="project" value="InterPro"/>
</dbReference>
<name>A0A8H7D7K9_9AGAR</name>
<dbReference type="PIRSF" id="PIRSF002162">
    <property type="entry name" value="Ribosomal_L6"/>
    <property type="match status" value="1"/>
</dbReference>
<dbReference type="PANTHER" id="PTHR11655">
    <property type="entry name" value="60S/50S RIBOSOMAL PROTEIN L6/L9"/>
    <property type="match status" value="1"/>
</dbReference>
<dbReference type="EMBL" id="JACAZI010000003">
    <property type="protein sequence ID" value="KAF7365229.1"/>
    <property type="molecule type" value="Genomic_DNA"/>
</dbReference>
<sequence length="194" mass="21538">MILRSRLAATVARRAFNAAPRAQVHLSHIGSKPIPFPPAVKFATTPTSIEIEGPLGKTTLPIFPFVKIDYTTDEPKMMLVSVEDPEIQQQAAHGFSVRLYLEGVGYRVAMEEDPRGTADGGDGRRLNMKLGYSHPVFVPIPPHIKAEVPAPTKIQLFCTDKHQLGLFAAKVQSYRKPEPYKGKVCAEYFFLTTF</sequence>
<dbReference type="InterPro" id="IPR000702">
    <property type="entry name" value="Ribosomal_uL6-like"/>
</dbReference>
<evidence type="ECO:0000256" key="1">
    <source>
        <dbReference type="ARBA" id="ARBA00009356"/>
    </source>
</evidence>
<evidence type="ECO:0000256" key="2">
    <source>
        <dbReference type="ARBA" id="ARBA00022980"/>
    </source>
</evidence>
<keyword evidence="3 4" id="KW-0687">Ribonucleoprotein</keyword>
<evidence type="ECO:0000259" key="5">
    <source>
        <dbReference type="Pfam" id="PF00347"/>
    </source>
</evidence>
<evidence type="ECO:0000256" key="4">
    <source>
        <dbReference type="RuleBase" id="RU003869"/>
    </source>
</evidence>
<evidence type="ECO:0000313" key="7">
    <source>
        <dbReference type="Proteomes" id="UP000620124"/>
    </source>
</evidence>
<dbReference type="PANTHER" id="PTHR11655:SF14">
    <property type="entry name" value="LARGE RIBOSOMAL SUBUNIT PROTEIN UL6M"/>
    <property type="match status" value="1"/>
</dbReference>
<dbReference type="SUPFAM" id="SSF56053">
    <property type="entry name" value="Ribosomal protein L6"/>
    <property type="match status" value="2"/>
</dbReference>
<dbReference type="AlphaFoldDB" id="A0A8H7D7K9"/>
<dbReference type="GO" id="GO:0003735">
    <property type="term" value="F:structural constituent of ribosome"/>
    <property type="evidence" value="ECO:0007669"/>
    <property type="project" value="InterPro"/>
</dbReference>
<dbReference type="InterPro" id="IPR019906">
    <property type="entry name" value="Ribosomal_uL6_bac-type"/>
</dbReference>
<keyword evidence="2 4" id="KW-0689">Ribosomal protein</keyword>
<dbReference type="GO" id="GO:0005762">
    <property type="term" value="C:mitochondrial large ribosomal subunit"/>
    <property type="evidence" value="ECO:0007669"/>
    <property type="project" value="TreeGrafter"/>
</dbReference>
<organism evidence="6 7">
    <name type="scientific">Mycena venus</name>
    <dbReference type="NCBI Taxonomy" id="2733690"/>
    <lineage>
        <taxon>Eukaryota</taxon>
        <taxon>Fungi</taxon>
        <taxon>Dikarya</taxon>
        <taxon>Basidiomycota</taxon>
        <taxon>Agaricomycotina</taxon>
        <taxon>Agaricomycetes</taxon>
        <taxon>Agaricomycetidae</taxon>
        <taxon>Agaricales</taxon>
        <taxon>Marasmiineae</taxon>
        <taxon>Mycenaceae</taxon>
        <taxon>Mycena</taxon>
    </lineage>
</organism>
<dbReference type="GO" id="GO:0019843">
    <property type="term" value="F:rRNA binding"/>
    <property type="evidence" value="ECO:0007669"/>
    <property type="project" value="InterPro"/>
</dbReference>
<dbReference type="InterPro" id="IPR020040">
    <property type="entry name" value="Ribosomal_uL6_a/b-dom"/>
</dbReference>
<reference evidence="6" key="1">
    <citation type="submission" date="2020-05" db="EMBL/GenBank/DDBJ databases">
        <title>Mycena genomes resolve the evolution of fungal bioluminescence.</title>
        <authorList>
            <person name="Tsai I.J."/>
        </authorList>
    </citation>
    <scope>NUCLEOTIDE SEQUENCE</scope>
    <source>
        <strain evidence="6">CCC161011</strain>
    </source>
</reference>
<comment type="similarity">
    <text evidence="1 4">Belongs to the universal ribosomal protein uL6 family.</text>
</comment>
<keyword evidence="7" id="KW-1185">Reference proteome</keyword>
<dbReference type="InterPro" id="IPR036789">
    <property type="entry name" value="Ribosomal_uL6-like_a/b-dom_sf"/>
</dbReference>
<evidence type="ECO:0000256" key="3">
    <source>
        <dbReference type="ARBA" id="ARBA00023274"/>
    </source>
</evidence>
<protein>
    <submittedName>
        <fullName evidence="6">60S ribosomal protein</fullName>
    </submittedName>
</protein>
<dbReference type="OrthoDB" id="540873at2759"/>
<dbReference type="Proteomes" id="UP000620124">
    <property type="component" value="Unassembled WGS sequence"/>
</dbReference>
<comment type="caution">
    <text evidence="6">The sequence shown here is derived from an EMBL/GenBank/DDBJ whole genome shotgun (WGS) entry which is preliminary data.</text>
</comment>
<feature type="domain" description="Large ribosomal subunit protein uL6 alpha-beta" evidence="5">
    <location>
        <begin position="121"/>
        <end position="184"/>
    </location>
</feature>
<dbReference type="Pfam" id="PF00347">
    <property type="entry name" value="Ribosomal_L6"/>
    <property type="match status" value="1"/>
</dbReference>
<dbReference type="PRINTS" id="PR00059">
    <property type="entry name" value="RIBOSOMALL6"/>
</dbReference>